<reference evidence="2" key="1">
    <citation type="submission" date="2023-10" db="EMBL/GenBank/DDBJ databases">
        <title>Characterization and whole genome sequencing of a novel strain of Bergeyella porcorum QD2021 isolated from pig.</title>
        <authorList>
            <person name="Liu G."/>
            <person name="Chen C."/>
            <person name="Han X."/>
        </authorList>
    </citation>
    <scope>NUCLEOTIDE SEQUENCE</scope>
    <source>
        <strain evidence="2">QD2021</strain>
    </source>
</reference>
<evidence type="ECO:0000313" key="2">
    <source>
        <dbReference type="EMBL" id="WOC51346.1"/>
    </source>
</evidence>
<evidence type="ECO:0000256" key="1">
    <source>
        <dbReference type="SAM" id="SignalP"/>
    </source>
</evidence>
<gene>
    <name evidence="2" type="ORF">BPO_0699</name>
</gene>
<protein>
    <submittedName>
        <fullName evidence="2">Uncharacterized protein</fullName>
    </submittedName>
</protein>
<keyword evidence="3" id="KW-1185">Reference proteome</keyword>
<dbReference type="KEGG" id="bpor:BPO_0699"/>
<accession>A0AAU0EZN8</accession>
<dbReference type="RefSeq" id="WP_327984987.1">
    <property type="nucleotide sequence ID" value="NZ_CP136426.1"/>
</dbReference>
<name>A0AAU0EZN8_9FLAO</name>
<organism evidence="2 3">
    <name type="scientific">Bergeyella porcorum</name>
    <dbReference type="NCBI Taxonomy" id="1735111"/>
    <lineage>
        <taxon>Bacteria</taxon>
        <taxon>Pseudomonadati</taxon>
        <taxon>Bacteroidota</taxon>
        <taxon>Flavobacteriia</taxon>
        <taxon>Flavobacteriales</taxon>
        <taxon>Weeksellaceae</taxon>
        <taxon>Bergeyella</taxon>
    </lineage>
</organism>
<dbReference type="Proteomes" id="UP001432059">
    <property type="component" value="Chromosome"/>
</dbReference>
<feature type="chain" id="PRO_5043871386" evidence="1">
    <location>
        <begin position="19"/>
        <end position="361"/>
    </location>
</feature>
<dbReference type="AlphaFoldDB" id="A0AAU0EZN8"/>
<proteinExistence type="predicted"/>
<dbReference type="EMBL" id="CP136426">
    <property type="protein sequence ID" value="WOC51346.1"/>
    <property type="molecule type" value="Genomic_DNA"/>
</dbReference>
<sequence>MKKYIYLAAFLSVAMASAQERKVGINTAEPKTTLEVVAPAEATHPAGMQAPRLTRAELTALEGSYTAEQVGALVYITDISGGNATGQRVLVTEVGYYYFDGTRWERAVSTAEYANIYIKNGTLTDNRTVTQNDKTLTFTKTTGLTVFENTTGTATNPQSPLQIKDGAQGEGQILASDAEGNAFWDVAAVPRVEGTFSAEGGTKMNDGGNRGYYSTGAKITLPEGNWALSFSGELGLSGTQPTTGAALWVTVYLGTKDVSGYTLKANEASLGLVGGDASFTTAGKMNTGILAAGIVNFSLSRRNNIKGMAMIKVPKGGQEYYVYVMNTHRIGPAPSDTGYQINNYFKADGQNTYFYALRLAD</sequence>
<evidence type="ECO:0000313" key="3">
    <source>
        <dbReference type="Proteomes" id="UP001432059"/>
    </source>
</evidence>
<keyword evidence="1" id="KW-0732">Signal</keyword>
<feature type="signal peptide" evidence="1">
    <location>
        <begin position="1"/>
        <end position="18"/>
    </location>
</feature>